<dbReference type="OrthoDB" id="9805604at2"/>
<dbReference type="FunFam" id="3.40.50.1000:FF:000029">
    <property type="entry name" value="3-deoxy-D-manno-octulosonate 8-phosphate phosphatase KdsC"/>
    <property type="match status" value="1"/>
</dbReference>
<evidence type="ECO:0000256" key="9">
    <source>
        <dbReference type="ARBA" id="ARBA00022842"/>
    </source>
</evidence>
<comment type="similarity">
    <text evidence="3 11">Belongs to the KdsC family.</text>
</comment>
<dbReference type="GO" id="GO:0009103">
    <property type="term" value="P:lipopolysaccharide biosynthetic process"/>
    <property type="evidence" value="ECO:0007669"/>
    <property type="project" value="UniProtKB-UniRule"/>
</dbReference>
<dbReference type="InterPro" id="IPR050793">
    <property type="entry name" value="CMP-NeuNAc_synthase"/>
</dbReference>
<keyword evidence="11" id="KW-0448">Lipopolysaccharide biosynthesis</keyword>
<keyword evidence="7 11" id="KW-0479">Metal-binding</keyword>
<evidence type="ECO:0000256" key="1">
    <source>
        <dbReference type="ARBA" id="ARBA00000898"/>
    </source>
</evidence>
<dbReference type="PIRSF" id="PIRSF006118">
    <property type="entry name" value="KDO8-P_Ptase"/>
    <property type="match status" value="1"/>
</dbReference>
<dbReference type="CDD" id="cd01630">
    <property type="entry name" value="HAD_KDO-like"/>
    <property type="match status" value="1"/>
</dbReference>
<gene>
    <name evidence="13" type="ORF">KX01_1521</name>
</gene>
<feature type="binding site" evidence="12">
    <location>
        <position position="20"/>
    </location>
    <ligand>
        <name>Mg(2+)</name>
        <dbReference type="ChEBI" id="CHEBI:18420"/>
    </ligand>
</feature>
<dbReference type="KEGG" id="frc:KX01_1521"/>
<sequence length="185" mass="20600">MCSNIYSKNVFRSIKLLILDVDGVLTDGKITLSNSGDEYKNFNVKDGMGIVLLQKVGIRVAIITSKESNIVLNRLTSLGLNKEDIYQGQKNKIKAYQEIKEKYNLKDTNIAYMGDDLPDIAIMDKVFLSAAPADCVSAVKKFANYICSSKGGYGAVRELCDFILKQEGLYEEVIKSYINNGELVF</sequence>
<comment type="subunit">
    <text evidence="4 11">Homotetramer.</text>
</comment>
<dbReference type="GO" id="GO:0008781">
    <property type="term" value="F:N-acylneuraminate cytidylyltransferase activity"/>
    <property type="evidence" value="ECO:0007669"/>
    <property type="project" value="TreeGrafter"/>
</dbReference>
<dbReference type="STRING" id="1542390.KX01_1521"/>
<feature type="binding site" evidence="12">
    <location>
        <position position="115"/>
    </location>
    <ligand>
        <name>Mg(2+)</name>
        <dbReference type="ChEBI" id="CHEBI:18420"/>
    </ligand>
</feature>
<comment type="function">
    <text evidence="11">Catalyzes the hydrolysis of 3-deoxy-D-manno-octulosonate 8-phosphate (KDO 8-P) to 3-deoxy-D-manno-octulosonate (KDO) and inorganic phosphate.</text>
</comment>
<dbReference type="SFLD" id="SFLDS00003">
    <property type="entry name" value="Haloacid_Dehalogenase"/>
    <property type="match status" value="1"/>
</dbReference>
<accession>A0A1J0KVV5</accession>
<comment type="cofactor">
    <cofactor evidence="2 11 12">
        <name>Mg(2+)</name>
        <dbReference type="ChEBI" id="CHEBI:18420"/>
    </cofactor>
</comment>
<evidence type="ECO:0000256" key="3">
    <source>
        <dbReference type="ARBA" id="ARBA00005893"/>
    </source>
</evidence>
<dbReference type="EC" id="3.1.3.45" evidence="5 11"/>
<evidence type="ECO:0000313" key="13">
    <source>
        <dbReference type="EMBL" id="APC97847.1"/>
    </source>
</evidence>
<dbReference type="SFLD" id="SFLDG01136">
    <property type="entry name" value="C1.6:_Phosphoserine_Phosphatas"/>
    <property type="match status" value="1"/>
</dbReference>
<feature type="binding site" evidence="12">
    <location>
        <position position="22"/>
    </location>
    <ligand>
        <name>substrate</name>
    </ligand>
</feature>
<evidence type="ECO:0000256" key="4">
    <source>
        <dbReference type="ARBA" id="ARBA00011881"/>
    </source>
</evidence>
<proteinExistence type="inferred from homology"/>
<dbReference type="SUPFAM" id="SSF56784">
    <property type="entry name" value="HAD-like"/>
    <property type="match status" value="1"/>
</dbReference>
<evidence type="ECO:0000313" key="14">
    <source>
        <dbReference type="Proteomes" id="UP000182521"/>
    </source>
</evidence>
<dbReference type="NCBIfam" id="TIGR01662">
    <property type="entry name" value="HAD-SF-IIIA"/>
    <property type="match status" value="1"/>
</dbReference>
<dbReference type="GO" id="GO:0019143">
    <property type="term" value="F:3-deoxy-manno-octulosonate-8-phosphatase activity"/>
    <property type="evidence" value="ECO:0007669"/>
    <property type="project" value="UniProtKB-UniRule"/>
</dbReference>
<protein>
    <recommendedName>
        <fullName evidence="6 11">3-deoxy-D-manno-octulosonate 8-phosphate phosphatase KdsC</fullName>
        <ecNumber evidence="5 11">3.1.3.45</ecNumber>
    </recommendedName>
    <alternativeName>
        <fullName evidence="10 11">KDO 8-P phosphatase</fullName>
    </alternativeName>
</protein>
<evidence type="ECO:0000256" key="6">
    <source>
        <dbReference type="ARBA" id="ARBA00020092"/>
    </source>
</evidence>
<dbReference type="SFLD" id="SFLDG01138">
    <property type="entry name" value="C1.6.2:_Deoxy-d-mannose-octulo"/>
    <property type="match status" value="1"/>
</dbReference>
<dbReference type="PANTHER" id="PTHR21485">
    <property type="entry name" value="HAD SUPERFAMILY MEMBERS CMAS AND KDSC"/>
    <property type="match status" value="1"/>
</dbReference>
<dbReference type="InterPro" id="IPR006549">
    <property type="entry name" value="HAD-SF_hydro_IIIA"/>
</dbReference>
<evidence type="ECO:0000256" key="12">
    <source>
        <dbReference type="PIRSR" id="PIRSR006118-2"/>
    </source>
</evidence>
<evidence type="ECO:0000256" key="8">
    <source>
        <dbReference type="ARBA" id="ARBA00022801"/>
    </source>
</evidence>
<dbReference type="InterPro" id="IPR010023">
    <property type="entry name" value="KdsC_fam"/>
</dbReference>
<dbReference type="Pfam" id="PF08282">
    <property type="entry name" value="Hydrolase_3"/>
    <property type="match status" value="1"/>
</dbReference>
<dbReference type="RefSeq" id="WP_071664404.1">
    <property type="nucleotide sequence ID" value="NZ_CP009654.1"/>
</dbReference>
<evidence type="ECO:0000256" key="7">
    <source>
        <dbReference type="ARBA" id="ARBA00022723"/>
    </source>
</evidence>
<reference evidence="14" key="1">
    <citation type="submission" date="2014-10" db="EMBL/GenBank/DDBJ databases">
        <authorList>
            <person name="Kuske C.R."/>
            <person name="Challacombe J.F."/>
            <person name="Daligault H.E."/>
            <person name="Davenport K.W."/>
            <person name="Johnson S.L."/>
            <person name="Siddaramappa S."/>
            <person name="Petersen J.M."/>
        </authorList>
    </citation>
    <scope>NUCLEOTIDE SEQUENCE [LARGE SCALE GENOMIC DNA]</scope>
    <source>
        <strain evidence="14">CA97-1460</strain>
    </source>
</reference>
<dbReference type="GO" id="GO:0046872">
    <property type="term" value="F:metal ion binding"/>
    <property type="evidence" value="ECO:0007669"/>
    <property type="project" value="UniProtKB-UniRule"/>
</dbReference>
<dbReference type="PANTHER" id="PTHR21485:SF3">
    <property type="entry name" value="N-ACYLNEURAMINATE CYTIDYLYLTRANSFERASE"/>
    <property type="match status" value="1"/>
</dbReference>
<keyword evidence="8 11" id="KW-0378">Hydrolase</keyword>
<dbReference type="NCBIfam" id="TIGR01670">
    <property type="entry name" value="KdsC-phosphatas"/>
    <property type="match status" value="1"/>
</dbReference>
<name>A0A1J0KVV5_9GAMM</name>
<comment type="catalytic activity">
    <reaction evidence="1 11">
        <text>3-deoxy-alpha-D-manno-2-octulosonate-8-phosphate + H2O = 3-deoxy-alpha-D-manno-oct-2-ulosonate + phosphate</text>
        <dbReference type="Rhea" id="RHEA:11500"/>
        <dbReference type="ChEBI" id="CHEBI:15377"/>
        <dbReference type="ChEBI" id="CHEBI:43474"/>
        <dbReference type="ChEBI" id="CHEBI:85985"/>
        <dbReference type="ChEBI" id="CHEBI:85986"/>
        <dbReference type="EC" id="3.1.3.45"/>
    </reaction>
</comment>
<keyword evidence="14" id="KW-1185">Reference proteome</keyword>
<dbReference type="Gene3D" id="3.40.50.1000">
    <property type="entry name" value="HAD superfamily/HAD-like"/>
    <property type="match status" value="1"/>
</dbReference>
<keyword evidence="9 11" id="KW-0460">Magnesium</keyword>
<dbReference type="EMBL" id="CP009654">
    <property type="protein sequence ID" value="APC97847.1"/>
    <property type="molecule type" value="Genomic_DNA"/>
</dbReference>
<evidence type="ECO:0000256" key="5">
    <source>
        <dbReference type="ARBA" id="ARBA00013066"/>
    </source>
</evidence>
<organism evidence="13 14">
    <name type="scientific">Francisella frigiditurris</name>
    <dbReference type="NCBI Taxonomy" id="1542390"/>
    <lineage>
        <taxon>Bacteria</taxon>
        <taxon>Pseudomonadati</taxon>
        <taxon>Pseudomonadota</taxon>
        <taxon>Gammaproteobacteria</taxon>
        <taxon>Thiotrichales</taxon>
        <taxon>Francisellaceae</taxon>
        <taxon>Francisella</taxon>
    </lineage>
</organism>
<evidence type="ECO:0000256" key="10">
    <source>
        <dbReference type="ARBA" id="ARBA00031051"/>
    </source>
</evidence>
<evidence type="ECO:0000256" key="2">
    <source>
        <dbReference type="ARBA" id="ARBA00001946"/>
    </source>
</evidence>
<dbReference type="InterPro" id="IPR023214">
    <property type="entry name" value="HAD_sf"/>
</dbReference>
<evidence type="ECO:0000256" key="11">
    <source>
        <dbReference type="PIRNR" id="PIRNR006118"/>
    </source>
</evidence>
<dbReference type="AlphaFoldDB" id="A0A1J0KVV5"/>
<dbReference type="Proteomes" id="UP000182521">
    <property type="component" value="Chromosome"/>
</dbReference>
<dbReference type="InterPro" id="IPR036412">
    <property type="entry name" value="HAD-like_sf"/>
</dbReference>